<dbReference type="Proteomes" id="UP000182444">
    <property type="component" value="Chromosome 1A"/>
</dbReference>
<organism evidence="1 3">
    <name type="scientific">Yarrowia lipolytica</name>
    <name type="common">Candida lipolytica</name>
    <dbReference type="NCBI Taxonomy" id="4952"/>
    <lineage>
        <taxon>Eukaryota</taxon>
        <taxon>Fungi</taxon>
        <taxon>Dikarya</taxon>
        <taxon>Ascomycota</taxon>
        <taxon>Saccharomycotina</taxon>
        <taxon>Dipodascomycetes</taxon>
        <taxon>Dipodascales</taxon>
        <taxon>Dipodascales incertae sedis</taxon>
        <taxon>Yarrowia</taxon>
    </lineage>
</organism>
<gene>
    <name evidence="2" type="ORF">B0I71DRAFT_135252</name>
    <name evidence="1" type="ORF">YALI1_A10022g</name>
</gene>
<dbReference type="GO" id="GO:0000973">
    <property type="term" value="P:post-transcriptional tethering of RNA polymerase II gene DNA at nuclear periphery"/>
    <property type="evidence" value="ECO:0007669"/>
    <property type="project" value="TreeGrafter"/>
</dbReference>
<name>A0A1D8N4C4_YARLL</name>
<evidence type="ECO:0000313" key="4">
    <source>
        <dbReference type="Proteomes" id="UP000256601"/>
    </source>
</evidence>
<protein>
    <submittedName>
        <fullName evidence="1">Uncharacterized protein</fullName>
    </submittedName>
</protein>
<dbReference type="OMA" id="NILINMI"/>
<accession>A0A1D8N4C4</accession>
<dbReference type="KEGG" id="yli:2906465"/>
<reference evidence="1 3" key="1">
    <citation type="journal article" date="2016" name="PLoS ONE">
        <title>Sequence Assembly of Yarrowia lipolytica Strain W29/CLIB89 Shows Transposable Element Diversity.</title>
        <authorList>
            <person name="Magnan C."/>
            <person name="Yu J."/>
            <person name="Chang I."/>
            <person name="Jahn E."/>
            <person name="Kanomata Y."/>
            <person name="Wu J."/>
            <person name="Zeller M."/>
            <person name="Oakes M."/>
            <person name="Baldi P."/>
            <person name="Sandmeyer S."/>
        </authorList>
    </citation>
    <scope>NUCLEOTIDE SEQUENCE [LARGE SCALE GENOMIC DNA]</scope>
    <source>
        <strain evidence="1">CLIB89</strain>
        <strain evidence="3">CLIB89(W29)</strain>
    </source>
</reference>
<dbReference type="Proteomes" id="UP000256601">
    <property type="component" value="Unassembled WGS sequence"/>
</dbReference>
<dbReference type="GO" id="GO:0003723">
    <property type="term" value="F:RNA binding"/>
    <property type="evidence" value="ECO:0007669"/>
    <property type="project" value="InterPro"/>
</dbReference>
<dbReference type="RefSeq" id="XP_499933.1">
    <property type="nucleotide sequence ID" value="XM_499933.1"/>
</dbReference>
<dbReference type="GO" id="GO:0006368">
    <property type="term" value="P:transcription elongation by RNA polymerase II"/>
    <property type="evidence" value="ECO:0007669"/>
    <property type="project" value="TreeGrafter"/>
</dbReference>
<dbReference type="VEuPathDB" id="FungiDB:YALI0_A10164g"/>
<evidence type="ECO:0000313" key="3">
    <source>
        <dbReference type="Proteomes" id="UP000182444"/>
    </source>
</evidence>
<dbReference type="GeneID" id="2906465"/>
<dbReference type="PANTHER" id="PTHR12732:SF8">
    <property type="entry name" value="NUCLEAR MRNA EXPORT PROTEIN THP1"/>
    <property type="match status" value="1"/>
</dbReference>
<dbReference type="PANTHER" id="PTHR12732">
    <property type="entry name" value="UNCHARACTERIZED PROTEASOME COMPONENT REGION PCI-CONTAINING"/>
    <property type="match status" value="1"/>
</dbReference>
<evidence type="ECO:0000313" key="2">
    <source>
        <dbReference type="EMBL" id="RDW23866.1"/>
    </source>
</evidence>
<dbReference type="eggNOG" id="KOG2688">
    <property type="taxonomic scope" value="Eukaryota"/>
</dbReference>
<dbReference type="InterPro" id="IPR036388">
    <property type="entry name" value="WH-like_DNA-bd_sf"/>
</dbReference>
<dbReference type="InterPro" id="IPR045114">
    <property type="entry name" value="Csn12-like"/>
</dbReference>
<dbReference type="AlphaFoldDB" id="A0A1D8N4C4"/>
<dbReference type="EMBL" id="CP017553">
    <property type="protein sequence ID" value="AOW00477.1"/>
    <property type="molecule type" value="Genomic_DNA"/>
</dbReference>
<dbReference type="VEuPathDB" id="FungiDB:YALI1_A10022g"/>
<dbReference type="GO" id="GO:0003690">
    <property type="term" value="F:double-stranded DNA binding"/>
    <property type="evidence" value="ECO:0007669"/>
    <property type="project" value="InterPro"/>
</dbReference>
<dbReference type="GO" id="GO:0016973">
    <property type="term" value="P:poly(A)+ mRNA export from nucleus"/>
    <property type="evidence" value="ECO:0007669"/>
    <property type="project" value="TreeGrafter"/>
</dbReference>
<proteinExistence type="predicted"/>
<sequence>MVQQLLTRLAGLTNDESIDPAVQSEKLAELFTPLLLNPNTAALQVSIQNWTDEQVSKSVEQAHLFDGGWGGFEQFVESYIRLVRDFDSLSESNSFDLVVSTFTDLQVAFSSARGVCLTHTVALWARKVVGGAFQYDNEHNLAQTTATTEYPTSEYIATPLLRLFNTTRTERSDMEFTRKSIILHLACLLCRVYFHIRQPTLCANVFSNMSTAGIRLSAYPKSQQVEYRFYLGKFYWLKSQLKNAYLHLYWSWDKCYTQSTNKRLILKHLVAVSLLLGIIPTRELLQQFNLDNIYGEMVVALKHGNHTRFYAALENARDWFIDRDLYVLLKSRAFTLLDRGSLKVIYEWSVAQGNPAIDYGTVARGLDFATQNGGYAQQVLAPQMMGGGSAKLTSTQVEAILVALIDQGFIKGKLQATGQRLIHAKANVFPPVCVVLGSRQSSLKLKDDEHWMES</sequence>
<reference evidence="2 4" key="2">
    <citation type="submission" date="2018-07" db="EMBL/GenBank/DDBJ databases">
        <title>Draft Genome Assemblies for Five Robust Yarrowia lipolytica Strains Exhibiting High Lipid Production and Pentose Sugar Utilization and Sugar Alcohol Secretion from Undetoxified Lignocellulosic Biomass Hydrolysates.</title>
        <authorList>
            <consortium name="DOE Joint Genome Institute"/>
            <person name="Walker C."/>
            <person name="Ryu S."/>
            <person name="Na H."/>
            <person name="Zane M."/>
            <person name="LaButti K."/>
            <person name="Lipzen A."/>
            <person name="Haridas S."/>
            <person name="Barry K."/>
            <person name="Grigoriev I.V."/>
            <person name="Quarterman J."/>
            <person name="Slininger P."/>
            <person name="Dien B."/>
            <person name="Trinh C.T."/>
        </authorList>
    </citation>
    <scope>NUCLEOTIDE SEQUENCE [LARGE SCALE GENOMIC DNA]</scope>
    <source>
        <strain evidence="2 4">YB392</strain>
    </source>
</reference>
<dbReference type="EMBL" id="KZ859061">
    <property type="protein sequence ID" value="RDW23866.1"/>
    <property type="molecule type" value="Genomic_DNA"/>
</dbReference>
<evidence type="ECO:0000313" key="1">
    <source>
        <dbReference type="EMBL" id="AOW00477.1"/>
    </source>
</evidence>
<dbReference type="Gene3D" id="1.10.10.10">
    <property type="entry name" value="Winged helix-like DNA-binding domain superfamily/Winged helix DNA-binding domain"/>
    <property type="match status" value="1"/>
</dbReference>
<dbReference type="SMART" id="SM00753">
    <property type="entry name" value="PAM"/>
    <property type="match status" value="1"/>
</dbReference>
<dbReference type="OrthoDB" id="5404651at2759"/>
<dbReference type="GO" id="GO:0070390">
    <property type="term" value="C:transcription export complex 2"/>
    <property type="evidence" value="ECO:0007669"/>
    <property type="project" value="TreeGrafter"/>
</dbReference>